<feature type="region of interest" description="Disordered" evidence="5">
    <location>
        <begin position="878"/>
        <end position="924"/>
    </location>
</feature>
<reference evidence="7" key="1">
    <citation type="journal article" date="2023" name="Science">
        <title>Genome structures resolve the early diversification of teleost fishes.</title>
        <authorList>
            <person name="Parey E."/>
            <person name="Louis A."/>
            <person name="Montfort J."/>
            <person name="Bouchez O."/>
            <person name="Roques C."/>
            <person name="Iampietro C."/>
            <person name="Lluch J."/>
            <person name="Castinel A."/>
            <person name="Donnadieu C."/>
            <person name="Desvignes T."/>
            <person name="Floi Bucao C."/>
            <person name="Jouanno E."/>
            <person name="Wen M."/>
            <person name="Mejri S."/>
            <person name="Dirks R."/>
            <person name="Jansen H."/>
            <person name="Henkel C."/>
            <person name="Chen W.J."/>
            <person name="Zahm M."/>
            <person name="Cabau C."/>
            <person name="Klopp C."/>
            <person name="Thompson A.W."/>
            <person name="Robinson-Rechavi M."/>
            <person name="Braasch I."/>
            <person name="Lecointre G."/>
            <person name="Bobe J."/>
            <person name="Postlethwait J.H."/>
            <person name="Berthelot C."/>
            <person name="Roest Crollius H."/>
            <person name="Guiguen Y."/>
        </authorList>
    </citation>
    <scope>NUCLEOTIDE SEQUENCE</scope>
    <source>
        <strain evidence="7">WJC10195</strain>
    </source>
</reference>
<dbReference type="Gene3D" id="1.10.238.10">
    <property type="entry name" value="EF-hand"/>
    <property type="match status" value="8"/>
</dbReference>
<evidence type="ECO:0000256" key="4">
    <source>
        <dbReference type="ARBA" id="ARBA00022837"/>
    </source>
</evidence>
<evidence type="ECO:0000259" key="6">
    <source>
        <dbReference type="PROSITE" id="PS50222"/>
    </source>
</evidence>
<dbReference type="FunFam" id="1.10.238.10:FF:000179">
    <property type="entry name" value="EF-hand calcium-binding domain-containing protein 6"/>
    <property type="match status" value="1"/>
</dbReference>
<feature type="region of interest" description="Disordered" evidence="5">
    <location>
        <begin position="358"/>
        <end position="378"/>
    </location>
</feature>
<feature type="region of interest" description="Disordered" evidence="5">
    <location>
        <begin position="1115"/>
        <end position="1196"/>
    </location>
</feature>
<dbReference type="CDD" id="cd00051">
    <property type="entry name" value="EFh"/>
    <property type="match status" value="2"/>
</dbReference>
<protein>
    <recommendedName>
        <fullName evidence="6">EF-hand domain-containing protein</fullName>
    </recommendedName>
</protein>
<proteinExistence type="predicted"/>
<dbReference type="OrthoDB" id="26525at2759"/>
<dbReference type="SUPFAM" id="SSF47473">
    <property type="entry name" value="EF-hand"/>
    <property type="match status" value="5"/>
</dbReference>
<comment type="caution">
    <text evidence="7">The sequence shown here is derived from an EMBL/GenBank/DDBJ whole genome shotgun (WGS) entry which is preliminary data.</text>
</comment>
<gene>
    <name evidence="7" type="ORF">SKAU_G00035080</name>
</gene>
<name>A0A9Q1GEL5_SYNKA</name>
<keyword evidence="2" id="KW-0479">Metal-binding</keyword>
<dbReference type="InterPro" id="IPR011992">
    <property type="entry name" value="EF-hand-dom_pair"/>
</dbReference>
<feature type="domain" description="EF-hand" evidence="6">
    <location>
        <begin position="499"/>
        <end position="534"/>
    </location>
</feature>
<feature type="compositionally biased region" description="Polar residues" evidence="5">
    <location>
        <begin position="130"/>
        <end position="141"/>
    </location>
</feature>
<dbReference type="InterPro" id="IPR015070">
    <property type="entry name" value="EF_hand_DJBP"/>
</dbReference>
<feature type="compositionally biased region" description="Basic and acidic residues" evidence="5">
    <location>
        <begin position="1156"/>
        <end position="1165"/>
    </location>
</feature>
<dbReference type="Proteomes" id="UP001152622">
    <property type="component" value="Chromosome 1"/>
</dbReference>
<feature type="region of interest" description="Disordered" evidence="5">
    <location>
        <begin position="114"/>
        <end position="173"/>
    </location>
</feature>
<evidence type="ECO:0000256" key="1">
    <source>
        <dbReference type="ARBA" id="ARBA00022553"/>
    </source>
</evidence>
<feature type="domain" description="EF-hand" evidence="6">
    <location>
        <begin position="844"/>
        <end position="879"/>
    </location>
</feature>
<evidence type="ECO:0000256" key="3">
    <source>
        <dbReference type="ARBA" id="ARBA00022737"/>
    </source>
</evidence>
<dbReference type="InterPro" id="IPR002048">
    <property type="entry name" value="EF_hand_dom"/>
</dbReference>
<accession>A0A9Q1GEL5</accession>
<dbReference type="SMART" id="SM00054">
    <property type="entry name" value="EFh"/>
    <property type="match status" value="9"/>
</dbReference>
<dbReference type="PROSITE" id="PS50222">
    <property type="entry name" value="EF_HAND_2"/>
    <property type="match status" value="5"/>
</dbReference>
<evidence type="ECO:0000256" key="2">
    <source>
        <dbReference type="ARBA" id="ARBA00022723"/>
    </source>
</evidence>
<evidence type="ECO:0000313" key="8">
    <source>
        <dbReference type="Proteomes" id="UP001152622"/>
    </source>
</evidence>
<dbReference type="EMBL" id="JAINUF010000001">
    <property type="protein sequence ID" value="KAJ8382730.1"/>
    <property type="molecule type" value="Genomic_DNA"/>
</dbReference>
<keyword evidence="1" id="KW-0597">Phosphoprotein</keyword>
<dbReference type="PANTHER" id="PTHR20875">
    <property type="entry name" value="EF-HAND CALCIUM-BINDING DOMAIN-CONTAINING PROTEIN 6-RELATED"/>
    <property type="match status" value="1"/>
</dbReference>
<evidence type="ECO:0000313" key="7">
    <source>
        <dbReference type="EMBL" id="KAJ8382730.1"/>
    </source>
</evidence>
<dbReference type="PROSITE" id="PS00018">
    <property type="entry name" value="EF_HAND_1"/>
    <property type="match status" value="1"/>
</dbReference>
<dbReference type="InterPro" id="IPR018247">
    <property type="entry name" value="EF_Hand_1_Ca_BS"/>
</dbReference>
<dbReference type="GO" id="GO:0005509">
    <property type="term" value="F:calcium ion binding"/>
    <property type="evidence" value="ECO:0007669"/>
    <property type="project" value="InterPro"/>
</dbReference>
<feature type="compositionally biased region" description="Polar residues" evidence="5">
    <location>
        <begin position="1187"/>
        <end position="1196"/>
    </location>
</feature>
<feature type="domain" description="EF-hand" evidence="6">
    <location>
        <begin position="706"/>
        <end position="741"/>
    </location>
</feature>
<feature type="compositionally biased region" description="Pro residues" evidence="5">
    <location>
        <begin position="905"/>
        <end position="917"/>
    </location>
</feature>
<sequence length="1411" mass="158829">MCRLRINCSGWSVLYKKVWPAFTHHRPATDHKQSSLQTALHGPVSPVLSPGAVEKQYTRLFRCSEKIKEVFNPGCQGVHGSDSSLTTGRSGCASIEKDAAEMAAVVPPNLSPQCRAMGVTPRPQSCPKHQGTQRAHSSSKPQGPPRTAEAGDPGRDSRPDSCQSESRYSVRSVPNEALSGVQVDQAISRGVKEKQGVLRAAFQALDTEGNFTVTKGEFRGVIESFILPLTQPQFTALLAKAPRRENGSVSYTEFLRRHCRTPTVRSRFVPQSRQQPMTLKELQHCLRDKMRTSYPDVWRALQVSDVTCSGLVSQEDLKSILSHFLFPISDFLFQGLTSRSGYRGAQFMAQFEDLTQDKRQTSPVRGCAEQQGSGTGQQNLQPLQALQEVYPLLKSSFLMSEQGMNGQVLRAELRRLLEGPKFHLTEQQLKELMILLDPENTGLIHRQRLLELLHPLRANTVETRECTRPTQELRQKNQPTVETDAWITVEGLLRDKLSEHLDQVTEALKQYDRGQNGTVHQDELREVINRYGLPVSEGHFYRLCDPHTDSGRLAYGRFLNSLGVSKKSDETDNAGRAHKATKSIRAQAVENIVLRKLRENLALRNIAIHDCLLETGGNADGTLSLKHFRRMMEDREIDLGQEEFDVLTEALGFKDGTLSQADFLVKYEEKLKEKRVTQLNNCVMEKQPRFLTAEDCLTQMKERIEKHHGDILTAFHLIDRNRDGVVDRADLRRLLDSLIFVTKEQEYQRMLDLLGLKSGATLNYTEFYSAIQACGQPGALPRSTARSKRFVEEAGEQVHSHLVSRARRSWSDMAKAFGHSDGMGNGLIFKNDLRELLYSYALPITANQFEKLWSRYDSDGKGVLTHSEFLEKLGVAPESCGRGQRNQTAEGLSDSRMQGLAGSAPPGPIPEPHPEPIPQRESVEHLSPDRALLRVREEVMASYHTLHKAFSAFDRSGRGTVSSLDFRRVLDHFCVRLSDRQFIHLLTNLPVKEEDHSVPWRAFLERFRLNDQVQTSDDRLGKVEKAGGPVKPRPLPVSDILERIREVVCARIYTVAKEMADLDYAHLNVISKEDFRIFCEQHFMRFTPEQFEGLWKLLPVNNFGNLEYREFLKRFSGDPGEEPQTSETEDPKARSRVPIPTLRRPKTAPCTIGRQKSAEGEELRGDASVAGGGATPQQKSDALGRTVRSSSALDRTVRSSSALDKMVRSSDAVDRTVRSSDAVDRTVRNQIRGCWRELQRRCRDEDTTGSGGIGTDSFLAILQGLSVRMTRSELEQLALKHGIAVNGRVPYADFLRQLLLSLQPRPVSAFHRPKVPVPRTPMNMGVLTGPCADAMLRILDSVRRFWRPMRQSFIACDPTRSGRLSFGGFKQVLGQYGISLSQDEVFHLSSYFDKNLSGKISYNDFLHSFLQ</sequence>
<dbReference type="PANTHER" id="PTHR20875:SF2">
    <property type="entry name" value="EF-HAND CALCIUM-BINDING DOMAIN-CONTAINING PROTEIN 6"/>
    <property type="match status" value="1"/>
</dbReference>
<keyword evidence="4" id="KW-0106">Calcium</keyword>
<dbReference type="FunFam" id="1.10.238.10:FF:000121">
    <property type="entry name" value="EF-hand calcium-binding domain-containing protein 6"/>
    <property type="match status" value="1"/>
</dbReference>
<feature type="domain" description="EF-hand" evidence="6">
    <location>
        <begin position="193"/>
        <end position="228"/>
    </location>
</feature>
<dbReference type="GO" id="GO:0005654">
    <property type="term" value="C:nucleoplasm"/>
    <property type="evidence" value="ECO:0007669"/>
    <property type="project" value="TreeGrafter"/>
</dbReference>
<feature type="compositionally biased region" description="Polar residues" evidence="5">
    <location>
        <begin position="160"/>
        <end position="169"/>
    </location>
</feature>
<feature type="domain" description="EF-hand" evidence="6">
    <location>
        <begin position="941"/>
        <end position="976"/>
    </location>
</feature>
<dbReference type="InterPro" id="IPR052603">
    <property type="entry name" value="EFCB6"/>
</dbReference>
<keyword evidence="3" id="KW-0677">Repeat</keyword>
<dbReference type="Pfam" id="PF13202">
    <property type="entry name" value="EF-hand_5"/>
    <property type="match status" value="1"/>
</dbReference>
<dbReference type="Pfam" id="PF08976">
    <property type="entry name" value="EF-hand_11"/>
    <property type="match status" value="2"/>
</dbReference>
<dbReference type="Pfam" id="PF13499">
    <property type="entry name" value="EF-hand_7"/>
    <property type="match status" value="1"/>
</dbReference>
<organism evidence="7 8">
    <name type="scientific">Synaphobranchus kaupii</name>
    <name type="common">Kaup's arrowtooth eel</name>
    <dbReference type="NCBI Taxonomy" id="118154"/>
    <lineage>
        <taxon>Eukaryota</taxon>
        <taxon>Metazoa</taxon>
        <taxon>Chordata</taxon>
        <taxon>Craniata</taxon>
        <taxon>Vertebrata</taxon>
        <taxon>Euteleostomi</taxon>
        <taxon>Actinopterygii</taxon>
        <taxon>Neopterygii</taxon>
        <taxon>Teleostei</taxon>
        <taxon>Anguilliformes</taxon>
        <taxon>Synaphobranchidae</taxon>
        <taxon>Synaphobranchus</taxon>
    </lineage>
</organism>
<evidence type="ECO:0000256" key="5">
    <source>
        <dbReference type="SAM" id="MobiDB-lite"/>
    </source>
</evidence>
<keyword evidence="8" id="KW-1185">Reference proteome</keyword>